<sequence>VERYLGPATIAYVDAAIAALPRAPGQETRSAARDHFLFVAFVTTGARLSEIAQASMGAIHLEADDRWWLHVVGKGDKPRRLPVCDEMLACFQVYRQAFSLAPTTHRHDTTPLVLSVRRRVPTAIGAEATANTITGLFTQAADLAAIEGKLDAEGALRKASAHWLRHEMLTSLVNHTGDLKLGQDHAGHENISTTGGYLHRGEVDRHDAVLDVMNTRRGRTR</sequence>
<dbReference type="Pfam" id="PF00589">
    <property type="entry name" value="Phage_integrase"/>
    <property type="match status" value="1"/>
</dbReference>
<dbReference type="GO" id="GO:0003677">
    <property type="term" value="F:DNA binding"/>
    <property type="evidence" value="ECO:0007669"/>
    <property type="project" value="InterPro"/>
</dbReference>
<gene>
    <name evidence="5" type="ORF">CR105_26990</name>
</gene>
<proteinExistence type="predicted"/>
<evidence type="ECO:0000259" key="4">
    <source>
        <dbReference type="PROSITE" id="PS51898"/>
    </source>
</evidence>
<dbReference type="PANTHER" id="PTHR30349:SF77">
    <property type="entry name" value="TYROSINE RECOMBINASE XERC"/>
    <property type="match status" value="1"/>
</dbReference>
<dbReference type="GO" id="GO:0015074">
    <property type="term" value="P:DNA integration"/>
    <property type="evidence" value="ECO:0007669"/>
    <property type="project" value="UniProtKB-KW"/>
</dbReference>
<feature type="non-terminal residue" evidence="5">
    <location>
        <position position="1"/>
    </location>
</feature>
<dbReference type="InterPro" id="IPR013762">
    <property type="entry name" value="Integrase-like_cat_sf"/>
</dbReference>
<evidence type="ECO:0000313" key="5">
    <source>
        <dbReference type="EMBL" id="PIL41944.1"/>
    </source>
</evidence>
<keyword evidence="2" id="KW-0229">DNA integration</keyword>
<evidence type="ECO:0000256" key="3">
    <source>
        <dbReference type="ARBA" id="ARBA00023172"/>
    </source>
</evidence>
<dbReference type="GO" id="GO:0005737">
    <property type="term" value="C:cytoplasm"/>
    <property type="evidence" value="ECO:0007669"/>
    <property type="project" value="UniProtKB-SubCell"/>
</dbReference>
<organism evidence="5 6">
    <name type="scientific">Massilia eurypsychrophila</name>
    <dbReference type="NCBI Taxonomy" id="1485217"/>
    <lineage>
        <taxon>Bacteria</taxon>
        <taxon>Pseudomonadati</taxon>
        <taxon>Pseudomonadota</taxon>
        <taxon>Betaproteobacteria</taxon>
        <taxon>Burkholderiales</taxon>
        <taxon>Oxalobacteraceae</taxon>
        <taxon>Telluria group</taxon>
        <taxon>Massilia</taxon>
    </lineage>
</organism>
<dbReference type="InterPro" id="IPR050090">
    <property type="entry name" value="Tyrosine_recombinase_XerCD"/>
</dbReference>
<dbReference type="InterPro" id="IPR011010">
    <property type="entry name" value="DNA_brk_join_enz"/>
</dbReference>
<reference evidence="5 6" key="1">
    <citation type="submission" date="2017-10" db="EMBL/GenBank/DDBJ databases">
        <title>Massilia psychrophilum sp. nov., a novel purple-pigmented bacterium isolated from Tianshan glacier, Xinjiang Municipality, China.</title>
        <authorList>
            <person name="Wang H."/>
        </authorList>
    </citation>
    <scope>NUCLEOTIDE SEQUENCE [LARGE SCALE GENOMIC DNA]</scope>
    <source>
        <strain evidence="5 6">JCM 30074</strain>
    </source>
</reference>
<evidence type="ECO:0000313" key="6">
    <source>
        <dbReference type="Proteomes" id="UP000230390"/>
    </source>
</evidence>
<dbReference type="AlphaFoldDB" id="A0A2G8T7G6"/>
<dbReference type="Gene3D" id="1.10.443.10">
    <property type="entry name" value="Intergrase catalytic core"/>
    <property type="match status" value="1"/>
</dbReference>
<dbReference type="InterPro" id="IPR002104">
    <property type="entry name" value="Integrase_catalytic"/>
</dbReference>
<feature type="domain" description="Tyr recombinase" evidence="4">
    <location>
        <begin position="3"/>
        <end position="211"/>
    </location>
</feature>
<dbReference type="EMBL" id="PDOC01000057">
    <property type="protein sequence ID" value="PIL41944.1"/>
    <property type="molecule type" value="Genomic_DNA"/>
</dbReference>
<keyword evidence="3" id="KW-0233">DNA recombination</keyword>
<dbReference type="Proteomes" id="UP000230390">
    <property type="component" value="Unassembled WGS sequence"/>
</dbReference>
<dbReference type="SUPFAM" id="SSF56349">
    <property type="entry name" value="DNA breaking-rejoining enzymes"/>
    <property type="match status" value="1"/>
</dbReference>
<evidence type="ECO:0000256" key="1">
    <source>
        <dbReference type="ARBA" id="ARBA00004496"/>
    </source>
</evidence>
<protein>
    <submittedName>
        <fullName evidence="5">Integrase</fullName>
    </submittedName>
</protein>
<accession>A0A2G8T7G6</accession>
<keyword evidence="6" id="KW-1185">Reference proteome</keyword>
<evidence type="ECO:0000256" key="2">
    <source>
        <dbReference type="ARBA" id="ARBA00022908"/>
    </source>
</evidence>
<comment type="caution">
    <text evidence="5">The sequence shown here is derived from an EMBL/GenBank/DDBJ whole genome shotgun (WGS) entry which is preliminary data.</text>
</comment>
<dbReference type="RefSeq" id="WP_180288333.1">
    <property type="nucleotide sequence ID" value="NZ_PDOC01000057.1"/>
</dbReference>
<comment type="subcellular location">
    <subcellularLocation>
        <location evidence="1">Cytoplasm</location>
    </subcellularLocation>
</comment>
<dbReference type="GO" id="GO:0006310">
    <property type="term" value="P:DNA recombination"/>
    <property type="evidence" value="ECO:0007669"/>
    <property type="project" value="UniProtKB-KW"/>
</dbReference>
<dbReference type="PROSITE" id="PS51898">
    <property type="entry name" value="TYR_RECOMBINASE"/>
    <property type="match status" value="1"/>
</dbReference>
<name>A0A2G8T7G6_9BURK</name>
<dbReference type="PANTHER" id="PTHR30349">
    <property type="entry name" value="PHAGE INTEGRASE-RELATED"/>
    <property type="match status" value="1"/>
</dbReference>